<sequence>MSWRWAVSGPGDGWRTSRGRGCSVRRVRRPCTSTSAPPSSGWWMPSKDGLVIITPLVASSATARSTSSITPGCHSIWSRNRWGVGDEVRVRHVFVGAYGQLIVRAGYQCVLCVDGSRFVDQLVVTIRTSCPGTSHPEWSCTGEVRCGSRRRLRGSVWIQAGCGTVPTGQGRRASTCLPTGAPGPLLAPQRGQLIVRHVITFPTGRDRAPLGHPTPTALDRLSPSTIPTELIRTQAMFVARPPSGMTRQNDV</sequence>
<accession>A0A4R2JKK8</accession>
<evidence type="ECO:0000313" key="2">
    <source>
        <dbReference type="Proteomes" id="UP000295680"/>
    </source>
</evidence>
<name>A0A4R2JKK8_9PSEU</name>
<keyword evidence="2" id="KW-1185">Reference proteome</keyword>
<dbReference type="Proteomes" id="UP000295680">
    <property type="component" value="Unassembled WGS sequence"/>
</dbReference>
<reference evidence="1 2" key="1">
    <citation type="submission" date="2019-03" db="EMBL/GenBank/DDBJ databases">
        <title>Genomic Encyclopedia of Type Strains, Phase IV (KMG-IV): sequencing the most valuable type-strain genomes for metagenomic binning, comparative biology and taxonomic classification.</title>
        <authorList>
            <person name="Goeker M."/>
        </authorList>
    </citation>
    <scope>NUCLEOTIDE SEQUENCE [LARGE SCALE GENOMIC DNA]</scope>
    <source>
        <strain evidence="1 2">DSM 45934</strain>
    </source>
</reference>
<dbReference type="EMBL" id="SLWS01000004">
    <property type="protein sequence ID" value="TCO59357.1"/>
    <property type="molecule type" value="Genomic_DNA"/>
</dbReference>
<gene>
    <name evidence="1" type="ORF">EV192_104198</name>
</gene>
<protein>
    <submittedName>
        <fullName evidence="1">Uncharacterized protein</fullName>
    </submittedName>
</protein>
<evidence type="ECO:0000313" key="1">
    <source>
        <dbReference type="EMBL" id="TCO59357.1"/>
    </source>
</evidence>
<organism evidence="1 2">
    <name type="scientific">Actinocrispum wychmicini</name>
    <dbReference type="NCBI Taxonomy" id="1213861"/>
    <lineage>
        <taxon>Bacteria</taxon>
        <taxon>Bacillati</taxon>
        <taxon>Actinomycetota</taxon>
        <taxon>Actinomycetes</taxon>
        <taxon>Pseudonocardiales</taxon>
        <taxon>Pseudonocardiaceae</taxon>
        <taxon>Actinocrispum</taxon>
    </lineage>
</organism>
<dbReference type="AlphaFoldDB" id="A0A4R2JKK8"/>
<comment type="caution">
    <text evidence="1">The sequence shown here is derived from an EMBL/GenBank/DDBJ whole genome shotgun (WGS) entry which is preliminary data.</text>
</comment>
<proteinExistence type="predicted"/>